<feature type="domain" description="ParB-like N-terminal" evidence="6">
    <location>
        <begin position="48"/>
        <end position="140"/>
    </location>
</feature>
<dbReference type="InterPro" id="IPR041468">
    <property type="entry name" value="HTH_ParB/Spo0J"/>
</dbReference>
<dbReference type="Gene3D" id="1.10.10.2830">
    <property type="match status" value="1"/>
</dbReference>
<dbReference type="Pfam" id="PF02195">
    <property type="entry name" value="ParB_N"/>
    <property type="match status" value="1"/>
</dbReference>
<keyword evidence="8" id="KW-1185">Reference proteome</keyword>
<dbReference type="eggNOG" id="COG1475">
    <property type="taxonomic scope" value="Bacteria"/>
</dbReference>
<evidence type="ECO:0000256" key="2">
    <source>
        <dbReference type="ARBA" id="ARBA00022829"/>
    </source>
</evidence>
<dbReference type="EMBL" id="AAYA01000005">
    <property type="protein sequence ID" value="EBA08534.1"/>
    <property type="molecule type" value="Genomic_DNA"/>
</dbReference>
<comment type="similarity">
    <text evidence="1">Belongs to the ParB family.</text>
</comment>
<dbReference type="Pfam" id="PF23552">
    <property type="entry name" value="ParB_C"/>
    <property type="match status" value="1"/>
</dbReference>
<dbReference type="FunFam" id="1.10.10.2830:FF:000001">
    <property type="entry name" value="Chromosome partitioning protein ParB"/>
    <property type="match status" value="1"/>
</dbReference>
<feature type="region of interest" description="Disordered" evidence="5">
    <location>
        <begin position="1"/>
        <end position="63"/>
    </location>
</feature>
<dbReference type="Pfam" id="PF17762">
    <property type="entry name" value="HTH_ParB"/>
    <property type="match status" value="1"/>
</dbReference>
<gene>
    <name evidence="7" type="ORF">SSE37_17018</name>
</gene>
<evidence type="ECO:0000313" key="7">
    <source>
        <dbReference type="EMBL" id="EBA08534.1"/>
    </source>
</evidence>
<dbReference type="InterPro" id="IPR057240">
    <property type="entry name" value="ParB_dimer_C"/>
</dbReference>
<name>A3K2X5_SAGS3</name>
<comment type="function">
    <text evidence="4">Involved in chromosome partition. Localize to both poles of the predivisional cell following completion of DNA replication. Binds to the DNA origin of replication.</text>
</comment>
<proteinExistence type="inferred from homology"/>
<comment type="caution">
    <text evidence="7">The sequence shown here is derived from an EMBL/GenBank/DDBJ whole genome shotgun (WGS) entry which is preliminary data.</text>
</comment>
<dbReference type="PANTHER" id="PTHR33375">
    <property type="entry name" value="CHROMOSOME-PARTITIONING PROTEIN PARB-RELATED"/>
    <property type="match status" value="1"/>
</dbReference>
<evidence type="ECO:0000256" key="1">
    <source>
        <dbReference type="ARBA" id="ARBA00006295"/>
    </source>
</evidence>
<reference evidence="7 8" key="1">
    <citation type="submission" date="2006-06" db="EMBL/GenBank/DDBJ databases">
        <authorList>
            <person name="Moran M.A."/>
            <person name="Ferriera S."/>
            <person name="Johnson J."/>
            <person name="Kravitz S."/>
            <person name="Beeson K."/>
            <person name="Sutton G."/>
            <person name="Rogers Y.-H."/>
            <person name="Friedman R."/>
            <person name="Frazier M."/>
            <person name="Venter J.C."/>
        </authorList>
    </citation>
    <scope>NUCLEOTIDE SEQUENCE [LARGE SCALE GENOMIC DNA]</scope>
    <source>
        <strain evidence="7 8">E-37</strain>
    </source>
</reference>
<dbReference type="GO" id="GO:0005694">
    <property type="term" value="C:chromosome"/>
    <property type="evidence" value="ECO:0007669"/>
    <property type="project" value="TreeGrafter"/>
</dbReference>
<evidence type="ECO:0000256" key="4">
    <source>
        <dbReference type="ARBA" id="ARBA00025472"/>
    </source>
</evidence>
<evidence type="ECO:0000259" key="6">
    <source>
        <dbReference type="SMART" id="SM00470"/>
    </source>
</evidence>
<feature type="region of interest" description="Disordered" evidence="5">
    <location>
        <begin position="233"/>
        <end position="254"/>
    </location>
</feature>
<dbReference type="FunFam" id="3.90.1530.30:FF:000001">
    <property type="entry name" value="Chromosome partitioning protein ParB"/>
    <property type="match status" value="1"/>
</dbReference>
<sequence length="311" mass="34400">MVGVTEEAQMAEKKENRRGLGRGLSALMADVTPAPDSAPQEGPRRPDRLLPIEQLRPNPDQPRRTFTQEHLDDLANSIRTKGVIQPLIVRQDPDDPSMYEIVAGERRWRAAQMAQLHEVPVLVRDFNDTEVLEIAIIENIQRADLNPMEEAAGYRQLMFKFGHTQEKLAEALGKSRSHIANLMRLLNLPESVQGMVSEGTLSAGHARALITAPNPEVLAKTIVDKGLSVRDTEKLVKSGPNPDKPRKPSTDGAFQMEKDADTKALEGDLSAALGMKVQIDHKPGQEKGRISISYDTLEHLDALCGLLSTYR</sequence>
<evidence type="ECO:0000256" key="3">
    <source>
        <dbReference type="ARBA" id="ARBA00023125"/>
    </source>
</evidence>
<accession>A3K2X5</accession>
<dbReference type="GO" id="GO:0003677">
    <property type="term" value="F:DNA binding"/>
    <property type="evidence" value="ECO:0007669"/>
    <property type="project" value="UniProtKB-KW"/>
</dbReference>
<evidence type="ECO:0000256" key="5">
    <source>
        <dbReference type="SAM" id="MobiDB-lite"/>
    </source>
</evidence>
<dbReference type="AlphaFoldDB" id="A3K2X5"/>
<organism evidence="7 8">
    <name type="scientific">Sagittula stellata (strain ATCC 700073 / DSM 11524 / E-37)</name>
    <dbReference type="NCBI Taxonomy" id="388399"/>
    <lineage>
        <taxon>Bacteria</taxon>
        <taxon>Pseudomonadati</taxon>
        <taxon>Pseudomonadota</taxon>
        <taxon>Alphaproteobacteria</taxon>
        <taxon>Rhodobacterales</taxon>
        <taxon>Roseobacteraceae</taxon>
        <taxon>Sagittula</taxon>
    </lineage>
</organism>
<dbReference type="CDD" id="cd16393">
    <property type="entry name" value="SPO0J_N"/>
    <property type="match status" value="1"/>
</dbReference>
<evidence type="ECO:0000313" key="8">
    <source>
        <dbReference type="Proteomes" id="UP000005713"/>
    </source>
</evidence>
<keyword evidence="2" id="KW-0159">Chromosome partition</keyword>
<dbReference type="NCBIfam" id="TIGR00180">
    <property type="entry name" value="parB_part"/>
    <property type="match status" value="1"/>
</dbReference>
<dbReference type="InterPro" id="IPR003115">
    <property type="entry name" value="ParB_N"/>
</dbReference>
<dbReference type="PANTHER" id="PTHR33375:SF1">
    <property type="entry name" value="CHROMOSOME-PARTITIONING PROTEIN PARB-RELATED"/>
    <property type="match status" value="1"/>
</dbReference>
<dbReference type="GO" id="GO:0045881">
    <property type="term" value="P:positive regulation of sporulation resulting in formation of a cellular spore"/>
    <property type="evidence" value="ECO:0007669"/>
    <property type="project" value="TreeGrafter"/>
</dbReference>
<dbReference type="GO" id="GO:0007059">
    <property type="term" value="P:chromosome segregation"/>
    <property type="evidence" value="ECO:0007669"/>
    <property type="project" value="UniProtKB-KW"/>
</dbReference>
<dbReference type="InterPro" id="IPR050336">
    <property type="entry name" value="Chromosome_partition/occlusion"/>
</dbReference>
<dbReference type="SUPFAM" id="SSF109709">
    <property type="entry name" value="KorB DNA-binding domain-like"/>
    <property type="match status" value="1"/>
</dbReference>
<dbReference type="SMART" id="SM00470">
    <property type="entry name" value="ParB"/>
    <property type="match status" value="1"/>
</dbReference>
<dbReference type="SUPFAM" id="SSF110849">
    <property type="entry name" value="ParB/Sulfiredoxin"/>
    <property type="match status" value="1"/>
</dbReference>
<dbReference type="Gene3D" id="3.90.1530.30">
    <property type="match status" value="1"/>
</dbReference>
<dbReference type="InterPro" id="IPR004437">
    <property type="entry name" value="ParB/RepB/Spo0J"/>
</dbReference>
<protein>
    <submittedName>
        <fullName evidence="7">Chromosome partitioning protein parB</fullName>
    </submittedName>
</protein>
<dbReference type="InterPro" id="IPR036086">
    <property type="entry name" value="ParB/Sulfiredoxin_sf"/>
</dbReference>
<dbReference type="Proteomes" id="UP000005713">
    <property type="component" value="Unassembled WGS sequence"/>
</dbReference>
<keyword evidence="3" id="KW-0238">DNA-binding</keyword>